<protein>
    <recommendedName>
        <fullName evidence="5">DUF2520 domain-containing protein</fullName>
    </recommendedName>
</protein>
<feature type="domain" description="Putative oxidoreductase/dehydrogenase Rossmann-like" evidence="1">
    <location>
        <begin position="3"/>
        <end position="119"/>
    </location>
</feature>
<dbReference type="HOGENOM" id="CLU_055635_1_0_9"/>
<dbReference type="KEGG" id="dgi:Desgi_1584"/>
<dbReference type="Proteomes" id="UP000013520">
    <property type="component" value="Chromosome"/>
</dbReference>
<evidence type="ECO:0000313" key="3">
    <source>
        <dbReference type="EMBL" id="AGL01064.1"/>
    </source>
</evidence>
<gene>
    <name evidence="3" type="ORF">Desgi_1584</name>
</gene>
<dbReference type="InterPro" id="IPR036291">
    <property type="entry name" value="NAD(P)-bd_dom_sf"/>
</dbReference>
<evidence type="ECO:0000259" key="2">
    <source>
        <dbReference type="Pfam" id="PF10728"/>
    </source>
</evidence>
<accession>R4KEQ6</accession>
<dbReference type="SUPFAM" id="SSF48179">
    <property type="entry name" value="6-phosphogluconate dehydrogenase C-terminal domain-like"/>
    <property type="match status" value="1"/>
</dbReference>
<dbReference type="InterPro" id="IPR018931">
    <property type="entry name" value="DUF2520"/>
</dbReference>
<feature type="domain" description="DUF2520" evidence="2">
    <location>
        <begin position="137"/>
        <end position="265"/>
    </location>
</feature>
<dbReference type="eggNOG" id="COG5495">
    <property type="taxonomic scope" value="Bacteria"/>
</dbReference>
<dbReference type="Pfam" id="PF10727">
    <property type="entry name" value="Rossmann-like"/>
    <property type="match status" value="1"/>
</dbReference>
<dbReference type="InterPro" id="IPR019665">
    <property type="entry name" value="OxRdtase/DH_put_Rossmann_dom"/>
</dbReference>
<evidence type="ECO:0000259" key="1">
    <source>
        <dbReference type="Pfam" id="PF10727"/>
    </source>
</evidence>
<keyword evidence="4" id="KW-1185">Reference proteome</keyword>
<evidence type="ECO:0000313" key="4">
    <source>
        <dbReference type="Proteomes" id="UP000013520"/>
    </source>
</evidence>
<dbReference type="SUPFAM" id="SSF51735">
    <property type="entry name" value="NAD(P)-binding Rossmann-fold domains"/>
    <property type="match status" value="1"/>
</dbReference>
<dbReference type="Gene3D" id="3.40.50.720">
    <property type="entry name" value="NAD(P)-binding Rossmann-like Domain"/>
    <property type="match status" value="1"/>
</dbReference>
<dbReference type="PANTHER" id="PTHR40459">
    <property type="entry name" value="CONSERVED HYPOTHETICAL ALANINE AND LEUCINE RICH PROTEIN"/>
    <property type="match status" value="1"/>
</dbReference>
<dbReference type="Pfam" id="PF10728">
    <property type="entry name" value="DUF2520"/>
    <property type="match status" value="1"/>
</dbReference>
<proteinExistence type="predicted"/>
<dbReference type="Gene3D" id="1.10.1040.20">
    <property type="entry name" value="ProC-like, C-terminal domain"/>
    <property type="match status" value="1"/>
</dbReference>
<dbReference type="AlphaFoldDB" id="R4KEQ6"/>
<name>R4KEQ6_9FIRM</name>
<dbReference type="STRING" id="767817.Desgi_1584"/>
<dbReference type="PANTHER" id="PTHR40459:SF1">
    <property type="entry name" value="CONSERVED HYPOTHETICAL ALANINE AND LEUCINE RICH PROTEIN"/>
    <property type="match status" value="1"/>
</dbReference>
<dbReference type="InterPro" id="IPR008927">
    <property type="entry name" value="6-PGluconate_DH-like_C_sf"/>
</dbReference>
<evidence type="ECO:0008006" key="5">
    <source>
        <dbReference type="Google" id="ProtNLM"/>
    </source>
</evidence>
<reference evidence="3 4" key="1">
    <citation type="submission" date="2012-01" db="EMBL/GenBank/DDBJ databases">
        <title>Complete sequence of Desulfotomaculum gibsoniae DSM 7213.</title>
        <authorList>
            <consortium name="US DOE Joint Genome Institute"/>
            <person name="Lucas S."/>
            <person name="Han J."/>
            <person name="Lapidus A."/>
            <person name="Cheng J.-F."/>
            <person name="Goodwin L."/>
            <person name="Pitluck S."/>
            <person name="Peters L."/>
            <person name="Ovchinnikova G."/>
            <person name="Teshima H."/>
            <person name="Detter J.C."/>
            <person name="Han C."/>
            <person name="Tapia R."/>
            <person name="Land M."/>
            <person name="Hauser L."/>
            <person name="Kyrpides N."/>
            <person name="Ivanova N."/>
            <person name="Pagani I."/>
            <person name="Parshina S."/>
            <person name="Plugge C."/>
            <person name="Muyzer G."/>
            <person name="Kuever J."/>
            <person name="Ivanova A."/>
            <person name="Nazina T."/>
            <person name="Klenk H.-P."/>
            <person name="Brambilla E."/>
            <person name="Spring S."/>
            <person name="Stams A.F."/>
            <person name="Woyke T."/>
        </authorList>
    </citation>
    <scope>NUCLEOTIDE SEQUENCE [LARGE SCALE GENOMIC DNA]</scope>
    <source>
        <strain evidence="3 4">DSM 7213</strain>
    </source>
</reference>
<organism evidence="3 4">
    <name type="scientific">Desulfoscipio gibsoniae DSM 7213</name>
    <dbReference type="NCBI Taxonomy" id="767817"/>
    <lineage>
        <taxon>Bacteria</taxon>
        <taxon>Bacillati</taxon>
        <taxon>Bacillota</taxon>
        <taxon>Clostridia</taxon>
        <taxon>Eubacteriales</taxon>
        <taxon>Desulfallaceae</taxon>
        <taxon>Desulfoscipio</taxon>
    </lineage>
</organism>
<dbReference type="InterPro" id="IPR037108">
    <property type="entry name" value="TM1727-like_C_sf"/>
</dbReference>
<sequence>MNKLSIAIIGAGKVGSALGILLQQKGYAVAAVASRTKESAQQLSRRLNCPVLSNQEAAARAELVFITTPDRSISPVAAEIAKAGGFRPGQVVTHTSGAHAAGELQGVREAGALAVSIHPLQSFAEVRAAMENLPGSYFALEGDESALPLARQVVEDLNGKWFTISAADKPVYHAAACIASNYLVSLMHFATGLYAKFGLGPKEAFEALYPLVQGTVANITKVGPTGALTGPVARGDAPTIAGHMKAFQELDPQLRELYSLLGQYTIKVALEKGSINQEQSKELTQILMHKGV</sequence>
<dbReference type="EMBL" id="CP003273">
    <property type="protein sequence ID" value="AGL01064.1"/>
    <property type="molecule type" value="Genomic_DNA"/>
</dbReference>